<feature type="non-terminal residue" evidence="30">
    <location>
        <position position="1881"/>
    </location>
</feature>
<dbReference type="PROSITE" id="PS50052">
    <property type="entry name" value="GUANYLATE_KINASE_2"/>
    <property type="match status" value="1"/>
</dbReference>
<comment type="subcellular location">
    <subcellularLocation>
        <location evidence="2">Cell membrane</location>
        <topology evidence="2">Lipid-anchor</topology>
        <topology evidence="2">GPI-anchor</topology>
    </subcellularLocation>
    <subcellularLocation>
        <location evidence="1">Membrane</location>
        <topology evidence="1">Peripheral membrane protein</topology>
    </subcellularLocation>
    <subcellularLocation>
        <location evidence="3">Secreted</location>
    </subcellularLocation>
</comment>
<feature type="domain" description="Transferrin-like" evidence="29">
    <location>
        <begin position="1020"/>
        <end position="1358"/>
    </location>
</feature>
<evidence type="ECO:0000256" key="2">
    <source>
        <dbReference type="ARBA" id="ARBA00004609"/>
    </source>
</evidence>
<dbReference type="FunFam" id="3.40.190.10:FF:000108">
    <property type="entry name" value="melanotransferrin"/>
    <property type="match status" value="1"/>
</dbReference>
<dbReference type="Gene3D" id="3.40.190.10">
    <property type="entry name" value="Periplasmic binding protein-like II"/>
    <property type="match status" value="4"/>
</dbReference>
<evidence type="ECO:0000256" key="19">
    <source>
        <dbReference type="ARBA" id="ARBA00023157"/>
    </source>
</evidence>
<dbReference type="GO" id="GO:0031594">
    <property type="term" value="C:neuromuscular junction"/>
    <property type="evidence" value="ECO:0007669"/>
    <property type="project" value="TreeGrafter"/>
</dbReference>
<keyword evidence="8" id="KW-0410">Iron transport</keyword>
<dbReference type="CDD" id="cd06795">
    <property type="entry name" value="PDZ3_Dlg1-2-4-like"/>
    <property type="match status" value="1"/>
</dbReference>
<dbReference type="GO" id="GO:0098552">
    <property type="term" value="C:side of membrane"/>
    <property type="evidence" value="ECO:0007669"/>
    <property type="project" value="UniProtKB-KW"/>
</dbReference>
<dbReference type="SMART" id="SM00364">
    <property type="entry name" value="LRR_BAC"/>
    <property type="match status" value="9"/>
</dbReference>
<dbReference type="Pfam" id="PF13855">
    <property type="entry name" value="LRR_8"/>
    <property type="match status" value="4"/>
</dbReference>
<dbReference type="GO" id="GO:0097120">
    <property type="term" value="P:receptor localization to synapse"/>
    <property type="evidence" value="ECO:0007669"/>
    <property type="project" value="TreeGrafter"/>
</dbReference>
<protein>
    <recommendedName>
        <fullName evidence="23">Melanotransferrin</fullName>
    </recommendedName>
</protein>
<dbReference type="CDD" id="cd06724">
    <property type="entry name" value="PDZ2_Dlg1-2-4-like"/>
    <property type="match status" value="1"/>
</dbReference>
<dbReference type="InterPro" id="IPR018195">
    <property type="entry name" value="Transferrin_Fe_BS"/>
</dbReference>
<dbReference type="Proteomes" id="UP000727407">
    <property type="component" value="Unassembled WGS sequence"/>
</dbReference>
<keyword evidence="7" id="KW-1003">Cell membrane</keyword>
<dbReference type="Pfam" id="PF00595">
    <property type="entry name" value="PDZ"/>
    <property type="match status" value="3"/>
</dbReference>
<feature type="domain" description="PDZ" evidence="28">
    <location>
        <begin position="107"/>
        <end position="194"/>
    </location>
</feature>
<dbReference type="SUPFAM" id="SSF53850">
    <property type="entry name" value="Periplasmic binding protein-like II"/>
    <property type="match status" value="2"/>
</dbReference>
<dbReference type="FunFam" id="3.80.10.10:FF:000116">
    <property type="entry name" value="Leucine-rich repeat-containing protein 40"/>
    <property type="match status" value="1"/>
</dbReference>
<feature type="compositionally biased region" description="Polar residues" evidence="25">
    <location>
        <begin position="219"/>
        <end position="238"/>
    </location>
</feature>
<dbReference type="SUPFAM" id="SSF52540">
    <property type="entry name" value="P-loop containing nucleoside triphosphate hydrolases"/>
    <property type="match status" value="1"/>
</dbReference>
<keyword evidence="6" id="KW-0813">Transport</keyword>
<dbReference type="GO" id="GO:0043113">
    <property type="term" value="P:receptor clustering"/>
    <property type="evidence" value="ECO:0007669"/>
    <property type="project" value="TreeGrafter"/>
</dbReference>
<evidence type="ECO:0000256" key="12">
    <source>
        <dbReference type="ARBA" id="ARBA00022723"/>
    </source>
</evidence>
<evidence type="ECO:0000256" key="24">
    <source>
        <dbReference type="PROSITE-ProRule" id="PRU00192"/>
    </source>
</evidence>
<evidence type="ECO:0000256" key="9">
    <source>
        <dbReference type="ARBA" id="ARBA00022525"/>
    </source>
</evidence>
<dbReference type="GO" id="GO:0043005">
    <property type="term" value="C:neuron projection"/>
    <property type="evidence" value="ECO:0007669"/>
    <property type="project" value="TreeGrafter"/>
</dbReference>
<keyword evidence="20" id="KW-0325">Glycoprotein</keyword>
<gene>
    <name evidence="30" type="ORF">DAT39_015645</name>
</gene>
<dbReference type="InterPro" id="IPR001611">
    <property type="entry name" value="Leu-rich_rpt"/>
</dbReference>
<dbReference type="Gene3D" id="2.30.42.10">
    <property type="match status" value="3"/>
</dbReference>
<dbReference type="InterPro" id="IPR019583">
    <property type="entry name" value="DLG1-4_PDZ_assoc"/>
</dbReference>
<dbReference type="InterPro" id="IPR008145">
    <property type="entry name" value="GK/Ca_channel_bsu"/>
</dbReference>
<keyword evidence="19" id="KW-1015">Disulfide bond</keyword>
<keyword evidence="12" id="KW-0479">Metal-binding</keyword>
<dbReference type="GO" id="GO:0009966">
    <property type="term" value="P:regulation of signal transduction"/>
    <property type="evidence" value="ECO:0007669"/>
    <property type="project" value="UniProtKB-ARBA"/>
</dbReference>
<dbReference type="GO" id="GO:0098609">
    <property type="term" value="P:cell-cell adhesion"/>
    <property type="evidence" value="ECO:0007669"/>
    <property type="project" value="TreeGrafter"/>
</dbReference>
<evidence type="ECO:0000256" key="1">
    <source>
        <dbReference type="ARBA" id="ARBA00004170"/>
    </source>
</evidence>
<dbReference type="PRINTS" id="PR00422">
    <property type="entry name" value="TRANSFERRIN"/>
</dbReference>
<dbReference type="InterPro" id="IPR050614">
    <property type="entry name" value="Synaptic_Scaffolding_LAP-MAGUK"/>
</dbReference>
<reference evidence="30" key="1">
    <citation type="submission" date="2020-07" db="EMBL/GenBank/DDBJ databases">
        <title>Clarias magur genome sequencing, assembly and annotation.</title>
        <authorList>
            <person name="Kushwaha B."/>
            <person name="Kumar R."/>
            <person name="Das P."/>
            <person name="Joshi C.G."/>
            <person name="Kumar D."/>
            <person name="Nagpure N.S."/>
            <person name="Pandey M."/>
            <person name="Agarwal S."/>
            <person name="Srivastava S."/>
            <person name="Singh M."/>
            <person name="Sahoo L."/>
            <person name="Jayasankar P."/>
            <person name="Meher P.K."/>
            <person name="Koringa P.G."/>
            <person name="Iquebal M.A."/>
            <person name="Das S.P."/>
            <person name="Bit A."/>
            <person name="Patnaik S."/>
            <person name="Patel N."/>
            <person name="Shah T.M."/>
            <person name="Hinsu A."/>
            <person name="Jena J.K."/>
        </authorList>
    </citation>
    <scope>NUCLEOTIDE SEQUENCE</scope>
    <source>
        <strain evidence="30">CIFAMagur01</strain>
        <tissue evidence="30">Testis</tissue>
    </source>
</reference>
<evidence type="ECO:0000256" key="23">
    <source>
        <dbReference type="ARBA" id="ARBA00072985"/>
    </source>
</evidence>
<comment type="caution">
    <text evidence="30">The sequence shown here is derived from an EMBL/GenBank/DDBJ whole genome shotgun (WGS) entry which is preliminary data.</text>
</comment>
<dbReference type="InterPro" id="IPR008144">
    <property type="entry name" value="Guanylate_kin-like_dom"/>
</dbReference>
<evidence type="ECO:0000256" key="15">
    <source>
        <dbReference type="ARBA" id="ARBA00022833"/>
    </source>
</evidence>
<dbReference type="PANTHER" id="PTHR23119:SF5">
    <property type="entry name" value="DISKS LARGE HOMOLOG 1"/>
    <property type="match status" value="1"/>
</dbReference>
<dbReference type="FunFam" id="3.80.10.10:FF:000265">
    <property type="entry name" value="Leucine-rich repeat-containing protein 40"/>
    <property type="match status" value="1"/>
</dbReference>
<dbReference type="Gene3D" id="3.40.50.300">
    <property type="entry name" value="P-loop containing nucleotide triphosphate hydrolases"/>
    <property type="match status" value="1"/>
</dbReference>
<dbReference type="SUPFAM" id="SSF50044">
    <property type="entry name" value="SH3-domain"/>
    <property type="match status" value="1"/>
</dbReference>
<keyword evidence="13" id="KW-0732">Signal</keyword>
<dbReference type="InterPro" id="IPR032675">
    <property type="entry name" value="LRR_dom_sf"/>
</dbReference>
<dbReference type="GO" id="GO:0035255">
    <property type="term" value="F:ionotropic glutamate receptor binding"/>
    <property type="evidence" value="ECO:0007669"/>
    <property type="project" value="TreeGrafter"/>
</dbReference>
<keyword evidence="31" id="KW-1185">Reference proteome</keyword>
<keyword evidence="21" id="KW-0449">Lipoprotein</keyword>
<keyword evidence="16" id="KW-0408">Iron</keyword>
<evidence type="ECO:0000256" key="17">
    <source>
        <dbReference type="ARBA" id="ARBA00023065"/>
    </source>
</evidence>
<dbReference type="InterPro" id="IPR025875">
    <property type="entry name" value="Leu-rich_rpt_4"/>
</dbReference>
<dbReference type="GO" id="GO:0045197">
    <property type="term" value="P:establishment or maintenance of epithelial cell apical/basal polarity"/>
    <property type="evidence" value="ECO:0007669"/>
    <property type="project" value="TreeGrafter"/>
</dbReference>
<evidence type="ECO:0000256" key="11">
    <source>
        <dbReference type="ARBA" id="ARBA00022622"/>
    </source>
</evidence>
<dbReference type="PROSITE" id="PS50002">
    <property type="entry name" value="SH3"/>
    <property type="match status" value="1"/>
</dbReference>
<proteinExistence type="inferred from homology"/>
<evidence type="ECO:0000256" key="21">
    <source>
        <dbReference type="ARBA" id="ARBA00023288"/>
    </source>
</evidence>
<keyword evidence="10" id="KW-0433">Leucine-rich repeat</keyword>
<dbReference type="SMART" id="SM00326">
    <property type="entry name" value="SH3"/>
    <property type="match status" value="1"/>
</dbReference>
<evidence type="ECO:0000256" key="25">
    <source>
        <dbReference type="SAM" id="MobiDB-lite"/>
    </source>
</evidence>
<evidence type="ECO:0000256" key="5">
    <source>
        <dbReference type="ARBA" id="ARBA00022443"/>
    </source>
</evidence>
<evidence type="ECO:0000259" key="28">
    <source>
        <dbReference type="PROSITE" id="PS50106"/>
    </source>
</evidence>
<dbReference type="GO" id="GO:0006826">
    <property type="term" value="P:iron ion transport"/>
    <property type="evidence" value="ECO:0007669"/>
    <property type="project" value="UniProtKB-KW"/>
</dbReference>
<accession>A0A8J4TD18</accession>
<dbReference type="InterPro" id="IPR036034">
    <property type="entry name" value="PDZ_sf"/>
</dbReference>
<dbReference type="SMART" id="SM00094">
    <property type="entry name" value="TR_FER"/>
    <property type="match status" value="2"/>
</dbReference>
<dbReference type="GO" id="GO:0099072">
    <property type="term" value="P:regulation of postsynaptic membrane neurotransmitter receptor levels"/>
    <property type="evidence" value="ECO:0007669"/>
    <property type="project" value="TreeGrafter"/>
</dbReference>
<dbReference type="GO" id="GO:0046872">
    <property type="term" value="F:metal ion binding"/>
    <property type="evidence" value="ECO:0007669"/>
    <property type="project" value="UniProtKB-KW"/>
</dbReference>
<evidence type="ECO:0000259" key="27">
    <source>
        <dbReference type="PROSITE" id="PS50052"/>
    </source>
</evidence>
<evidence type="ECO:0000256" key="20">
    <source>
        <dbReference type="ARBA" id="ARBA00023180"/>
    </source>
</evidence>
<evidence type="ECO:0000256" key="3">
    <source>
        <dbReference type="ARBA" id="ARBA00004613"/>
    </source>
</evidence>
<comment type="similarity">
    <text evidence="4">Belongs to the MAGUK family.</text>
</comment>
<dbReference type="InterPro" id="IPR001156">
    <property type="entry name" value="Transferrin-like_dom"/>
</dbReference>
<dbReference type="SMART" id="SM00369">
    <property type="entry name" value="LRR_TYP"/>
    <property type="match status" value="13"/>
</dbReference>
<sequence length="1881" mass="208194">VNGTEADYEYEEITLERGNSGLGFSIAGGTDNPHIGEDPSIFITKIIPGGAAAQDGRLRVNDCILRVNDANVRDVTHSRAVEALKEAGCIVRLYVRRRKPSAEKIVDLKLVKGPKGLGFSIAGGVGNQHIPGDNSIYVTKVIEGGAAHKDGRLQIGDKLIAVNVACLEEVTHEEAVAALKNTSDVVFLKVAKPTSVFMSDSYAPPDVTNSYSQHMENHISSPSYLSQPTTPATPSRFSPISRGLLGDDEITREPRKVVLHRGSTGLGFNIVGGEDGEGIFISFILAGGPADLCGELRKGDRIISVNGVDLRSATHEQAAAALKNAGQTVTLVVQYRPEEYSRFEAKIHDLREQMMNSSISSGSGSLRTSQKRTLYIRALFDYDKTKDTGLPSQGLNFHFGDILHVLNASDDEWWQARHVTADGEVEEIGVIPSKRRVERKERARLKTVKFNSKSRDKEHVTSNASDSESSYRGQEEYVLSYESVVQQEVNYTRPVIILGPMKDRINDDLISEFSHKFGSCVPHTTRSKREYEVDGRDYHFVISREQMEKDIQDHKFIEAGQYNNHLYGTSVQSVREVAEKGKHCILDVSGNAIKRLHLAQLYPIAVFVKPKSMENILEMNKRLTEEQAKKTFDRAMKLEQEFTEHFTSIVQGDTLEEIYNQVKQIIEDQSGPYIWVPSREKFQTSVRWCAISQNELAKCNAMAAEFSSASIRPSLRCVLTNSVTECMQKLKGNEVDAFSTSAKDIYDFGKEIKFHIAAAESSSDDVGTSYYAVAVVKKTNSYININNLKGKKTCHTGIGRTAGWNMPIGYLIDRGKMSVMACNVTQGVAEFFNASCIPGAIGQAPSLCQLCAGDGSGEHKCEASNKEKYYSYNGAFRCLVEGAGEVAFVKHTTVGENTDGEGDVWAKGLKSADFELLCSDGTRSPVSHYRRCSLARVPSRGIVVRFDMDRSAIYNMLKEGQQKSGFSIFSSMEFDGENLLFSDSSTSFIPAEHEDYIAWMGREYYNILKAMDCNDVPETLTWCVLSFGEQHKCGDMALAFKKKGLAPNIQCLYGTSVEDCMEKIKNKKADAVTLDGGYIFTAGKTYGLVPAAGESYTGDSDGSIYYAVAVLKRSNRDIQRYSDLRGRTSCHTGYGRTAGWNIPVGVLVEKGLIRVQKCQAAQAAGEFFKASCVPGANQPGFPSNLCTQCIGDAIGQNKCTKGQDLFDGYNGAFRCLVQEAGEVAFVKHSTVFQNTDGNSTDPWAHKLNSTDFQLLCPQESRAEVSQYKQCNLARVPSHAVMVRPDTNPHIIYGLLDKAQQFFGVSTNTDFKMFDSSQYDGSDLIFKDSTVSIIGAGEKKTYEDWLGQSYMDALLAIECNTSSAVPQSVWRINVDPPEEAQKNLSFSAAERWWEQTDLTKLLLSSNKLQAISEDIKLLPALVVLDIHDNQLAALPASIGELEQLQKLILSHNKLTELPTELWSLTNLRCLHLQQNLLEQLPAELGQLCHLEDFDVSNNKLMALPDSLADLSSLVKLNLSFNNLKCLPPSISGMKNLRMLDCSRNQLESVPPVLAQMASLEQLYLRHNKLRFLPELPSCKTLKELHCGNNQIEALEADHLKHLSALSVLELRDNKVKSLPEEITVLQGLERLDLTNNDISSVPCGLGTLPNLKSLALDGNPLRAIRRDVLSKGTSELLKYLRSRIQEQPDGKAKEEPSTAMTLPSQAKINVHAIKTLKTLDYSEKQEASIPDEVFDAVSSSHVANVNFSKNQLTAVPPRIVDLRDTLADINLGFNKLSTLPLEFSKLQQLVHIDLRNNLLTSLPDELQALNKLRDIILSFNRFKCFPDVLYRISTLETILISNNQVGAIDPVRLKQLDRLSTLDLQNNDIMQVPPELGNCTSL</sequence>
<dbReference type="Gene3D" id="3.30.63.10">
    <property type="entry name" value="Guanylate Kinase phosphate binding domain"/>
    <property type="match status" value="1"/>
</dbReference>
<evidence type="ECO:0000256" key="14">
    <source>
        <dbReference type="ARBA" id="ARBA00022737"/>
    </source>
</evidence>
<dbReference type="InterPro" id="IPR027417">
    <property type="entry name" value="P-loop_NTPase"/>
</dbReference>
<dbReference type="InterPro" id="IPR036028">
    <property type="entry name" value="SH3-like_dom_sf"/>
</dbReference>
<dbReference type="Pfam" id="PF00405">
    <property type="entry name" value="Transferrin"/>
    <property type="match status" value="2"/>
</dbReference>
<feature type="region of interest" description="Disordered" evidence="25">
    <location>
        <begin position="219"/>
        <end position="244"/>
    </location>
</feature>
<dbReference type="PROSITE" id="PS51450">
    <property type="entry name" value="LRR"/>
    <property type="match status" value="6"/>
</dbReference>
<dbReference type="FunFam" id="3.30.63.10:FF:000001">
    <property type="entry name" value="Disks large homolog 1 isoform 2"/>
    <property type="match status" value="1"/>
</dbReference>
<feature type="non-terminal residue" evidence="30">
    <location>
        <position position="1"/>
    </location>
</feature>
<evidence type="ECO:0000256" key="10">
    <source>
        <dbReference type="ARBA" id="ARBA00022614"/>
    </source>
</evidence>
<keyword evidence="11" id="KW-0336">GPI-anchor</keyword>
<dbReference type="PROSITE" id="PS00206">
    <property type="entry name" value="TRANSFERRIN_LIKE_2"/>
    <property type="match status" value="2"/>
</dbReference>
<dbReference type="CDD" id="cd00071">
    <property type="entry name" value="GMPK"/>
    <property type="match status" value="1"/>
</dbReference>
<dbReference type="GO" id="GO:0019901">
    <property type="term" value="F:protein kinase binding"/>
    <property type="evidence" value="ECO:0007669"/>
    <property type="project" value="TreeGrafter"/>
</dbReference>
<dbReference type="GO" id="GO:0016323">
    <property type="term" value="C:basolateral plasma membrane"/>
    <property type="evidence" value="ECO:0007669"/>
    <property type="project" value="TreeGrafter"/>
</dbReference>
<dbReference type="SMART" id="SM00072">
    <property type="entry name" value="GuKc"/>
    <property type="match status" value="1"/>
</dbReference>
<feature type="domain" description="Transferrin-like" evidence="29">
    <location>
        <begin position="686"/>
        <end position="1013"/>
    </location>
</feature>
<dbReference type="CDD" id="cd06723">
    <property type="entry name" value="PDZ1_Dlg1-2-4-like"/>
    <property type="match status" value="1"/>
</dbReference>
<dbReference type="FunFam" id="3.40.50.300:FF:001402">
    <property type="entry name" value="Discs, large homolog 3 (Drosophila)"/>
    <property type="match status" value="1"/>
</dbReference>
<dbReference type="PROSITE" id="PS00207">
    <property type="entry name" value="TRANSFERRIN_LIKE_3"/>
    <property type="match status" value="1"/>
</dbReference>
<evidence type="ECO:0000259" key="26">
    <source>
        <dbReference type="PROSITE" id="PS50002"/>
    </source>
</evidence>
<dbReference type="Pfam" id="PF00625">
    <property type="entry name" value="Guanylate_kin"/>
    <property type="match status" value="1"/>
</dbReference>
<evidence type="ECO:0000256" key="22">
    <source>
        <dbReference type="ARBA" id="ARBA00054140"/>
    </source>
</evidence>
<dbReference type="SMART" id="SM00228">
    <property type="entry name" value="PDZ"/>
    <property type="match status" value="3"/>
</dbReference>
<dbReference type="FunFam" id="3.80.10.10:FF:000193">
    <property type="entry name" value="Leucine-rich repeat-containing protein 40"/>
    <property type="match status" value="1"/>
</dbReference>
<dbReference type="GO" id="GO:0007268">
    <property type="term" value="P:chemical synaptic transmission"/>
    <property type="evidence" value="ECO:0007669"/>
    <property type="project" value="TreeGrafter"/>
</dbReference>
<evidence type="ECO:0000256" key="8">
    <source>
        <dbReference type="ARBA" id="ARBA00022496"/>
    </source>
</evidence>
<dbReference type="InterPro" id="IPR001478">
    <property type="entry name" value="PDZ"/>
</dbReference>
<dbReference type="OrthoDB" id="9981115at2759"/>
<keyword evidence="15" id="KW-0862">Zinc</keyword>
<keyword evidence="17" id="KW-0406">Ion transport</keyword>
<organism evidence="30 31">
    <name type="scientific">Clarias magur</name>
    <name type="common">Asian catfish</name>
    <name type="synonym">Macropteronotus magur</name>
    <dbReference type="NCBI Taxonomy" id="1594786"/>
    <lineage>
        <taxon>Eukaryota</taxon>
        <taxon>Metazoa</taxon>
        <taxon>Chordata</taxon>
        <taxon>Craniata</taxon>
        <taxon>Vertebrata</taxon>
        <taxon>Euteleostomi</taxon>
        <taxon>Actinopterygii</taxon>
        <taxon>Neopterygii</taxon>
        <taxon>Teleostei</taxon>
        <taxon>Ostariophysi</taxon>
        <taxon>Siluriformes</taxon>
        <taxon>Clariidae</taxon>
        <taxon>Clarias</taxon>
    </lineage>
</organism>
<feature type="region of interest" description="Disordered" evidence="25">
    <location>
        <begin position="448"/>
        <end position="469"/>
    </location>
</feature>
<dbReference type="FunFam" id="2.30.42.10:FF:000049">
    <property type="entry name" value="disks large homolog 1 isoform X1"/>
    <property type="match status" value="1"/>
</dbReference>
<dbReference type="FunFam" id="2.30.42.10:FF:000002">
    <property type="entry name" value="Disks large homolog 4 isoform 2"/>
    <property type="match status" value="1"/>
</dbReference>
<evidence type="ECO:0000313" key="31">
    <source>
        <dbReference type="Proteomes" id="UP000727407"/>
    </source>
</evidence>
<evidence type="ECO:0000256" key="6">
    <source>
        <dbReference type="ARBA" id="ARBA00022448"/>
    </source>
</evidence>
<dbReference type="SUPFAM" id="SSF50156">
    <property type="entry name" value="PDZ domain-like"/>
    <property type="match status" value="3"/>
</dbReference>
<evidence type="ECO:0000256" key="7">
    <source>
        <dbReference type="ARBA" id="ARBA00022475"/>
    </source>
</evidence>
<dbReference type="Gene3D" id="2.30.30.40">
    <property type="entry name" value="SH3 Domains"/>
    <property type="match status" value="1"/>
</dbReference>
<comment type="function">
    <text evidence="22">Involved in iron cellular uptake. Seems to be internalized and then recycled back to the cell membrane. Binds a single atom of iron per subunit. Could also bind zinc.</text>
</comment>
<name>A0A8J4TD18_CLAMG</name>
<keyword evidence="9" id="KW-0964">Secreted</keyword>
<dbReference type="InterPro" id="IPR001452">
    <property type="entry name" value="SH3_domain"/>
</dbReference>
<dbReference type="PROSITE" id="PS50106">
    <property type="entry name" value="PDZ"/>
    <property type="match status" value="3"/>
</dbReference>
<dbReference type="GO" id="GO:0005576">
    <property type="term" value="C:extracellular region"/>
    <property type="evidence" value="ECO:0007669"/>
    <property type="project" value="UniProtKB-SubCell"/>
</dbReference>
<dbReference type="Pfam" id="PF12799">
    <property type="entry name" value="LRR_4"/>
    <property type="match status" value="1"/>
</dbReference>
<dbReference type="CDD" id="cd13529">
    <property type="entry name" value="PBP2_transferrin"/>
    <property type="match status" value="2"/>
</dbReference>
<keyword evidence="18" id="KW-0472">Membrane</keyword>
<feature type="domain" description="PDZ" evidence="28">
    <location>
        <begin position="256"/>
        <end position="337"/>
    </location>
</feature>
<feature type="domain" description="PDZ" evidence="28">
    <location>
        <begin position="12"/>
        <end position="99"/>
    </location>
</feature>
<keyword evidence="5 24" id="KW-0728">SH3 domain</keyword>
<evidence type="ECO:0000256" key="4">
    <source>
        <dbReference type="ARBA" id="ARBA00007014"/>
    </source>
</evidence>
<dbReference type="SUPFAM" id="SSF52058">
    <property type="entry name" value="L domain-like"/>
    <property type="match status" value="2"/>
</dbReference>
<dbReference type="Gene3D" id="3.80.10.10">
    <property type="entry name" value="Ribonuclease Inhibitor"/>
    <property type="match status" value="3"/>
</dbReference>
<evidence type="ECO:0000259" key="29">
    <source>
        <dbReference type="PROSITE" id="PS51408"/>
    </source>
</evidence>
<dbReference type="InterPro" id="IPR003591">
    <property type="entry name" value="Leu-rich_rpt_typical-subtyp"/>
</dbReference>
<dbReference type="FunFam" id="2.30.30.40:FF:000058">
    <property type="entry name" value="Disks large homolog 1 isoform X1"/>
    <property type="match status" value="1"/>
</dbReference>
<keyword evidence="14" id="KW-0677">Repeat</keyword>
<dbReference type="FunFam" id="2.30.42.10:FF:000001">
    <property type="entry name" value="Disks large homolog 1 isoform 2"/>
    <property type="match status" value="1"/>
</dbReference>
<dbReference type="Pfam" id="PF10600">
    <property type="entry name" value="PDZ_assoc"/>
    <property type="match status" value="1"/>
</dbReference>
<evidence type="ECO:0000313" key="30">
    <source>
        <dbReference type="EMBL" id="KAF5894641.1"/>
    </source>
</evidence>
<dbReference type="GO" id="GO:0098839">
    <property type="term" value="C:postsynaptic density membrane"/>
    <property type="evidence" value="ECO:0007669"/>
    <property type="project" value="TreeGrafter"/>
</dbReference>
<dbReference type="PROSITE" id="PS51408">
    <property type="entry name" value="TRANSFERRIN_LIKE_4"/>
    <property type="match status" value="2"/>
</dbReference>
<dbReference type="PANTHER" id="PTHR23119">
    <property type="entry name" value="DISCS LARGE"/>
    <property type="match status" value="1"/>
</dbReference>
<feature type="domain" description="Guanylate kinase-like" evidence="27">
    <location>
        <begin position="492"/>
        <end position="667"/>
    </location>
</feature>
<evidence type="ECO:0000256" key="18">
    <source>
        <dbReference type="ARBA" id="ARBA00023136"/>
    </source>
</evidence>
<dbReference type="InterPro" id="IPR020590">
    <property type="entry name" value="Guanylate_kinase_CS"/>
</dbReference>
<feature type="domain" description="SH3" evidence="26">
    <location>
        <begin position="371"/>
        <end position="441"/>
    </location>
</feature>
<evidence type="ECO:0000256" key="13">
    <source>
        <dbReference type="ARBA" id="ARBA00022729"/>
    </source>
</evidence>
<evidence type="ECO:0000256" key="16">
    <source>
        <dbReference type="ARBA" id="ARBA00023004"/>
    </source>
</evidence>
<dbReference type="Pfam" id="PF07653">
    <property type="entry name" value="SH3_2"/>
    <property type="match status" value="1"/>
</dbReference>
<dbReference type="FunFam" id="3.40.190.10:FF:000095">
    <property type="entry name" value="Lactotransferrin"/>
    <property type="match status" value="1"/>
</dbReference>
<dbReference type="PROSITE" id="PS00856">
    <property type="entry name" value="GUANYLATE_KINASE_1"/>
    <property type="match status" value="1"/>
</dbReference>
<dbReference type="EMBL" id="QNUK01000364">
    <property type="protein sequence ID" value="KAF5894641.1"/>
    <property type="molecule type" value="Genomic_DNA"/>
</dbReference>